<dbReference type="Gramene" id="AET3Gv20233700.1">
    <property type="protein sequence ID" value="AET3Gv20233700.1"/>
    <property type="gene ID" value="AET3Gv20233700"/>
</dbReference>
<keyword evidence="3" id="KW-1185">Reference proteome</keyword>
<dbReference type="Proteomes" id="UP000015105">
    <property type="component" value="Chromosome 3D"/>
</dbReference>
<reference evidence="2" key="4">
    <citation type="submission" date="2019-03" db="UniProtKB">
        <authorList>
            <consortium name="EnsemblPlants"/>
        </authorList>
    </citation>
    <scope>IDENTIFICATION</scope>
</reference>
<accession>A0A453E5Y4</accession>
<evidence type="ECO:0000256" key="1">
    <source>
        <dbReference type="SAM" id="MobiDB-lite"/>
    </source>
</evidence>
<dbReference type="AlphaFoldDB" id="A0A453E5Y4"/>
<reference evidence="2" key="3">
    <citation type="journal article" date="2017" name="Nature">
        <title>Genome sequence of the progenitor of the wheat D genome Aegilops tauschii.</title>
        <authorList>
            <person name="Luo M.C."/>
            <person name="Gu Y.Q."/>
            <person name="Puiu D."/>
            <person name="Wang H."/>
            <person name="Twardziok S.O."/>
            <person name="Deal K.R."/>
            <person name="Huo N."/>
            <person name="Zhu T."/>
            <person name="Wang L."/>
            <person name="Wang Y."/>
            <person name="McGuire P.E."/>
            <person name="Liu S."/>
            <person name="Long H."/>
            <person name="Ramasamy R.K."/>
            <person name="Rodriguez J.C."/>
            <person name="Van S.L."/>
            <person name="Yuan L."/>
            <person name="Wang Z."/>
            <person name="Xia Z."/>
            <person name="Xiao L."/>
            <person name="Anderson O.D."/>
            <person name="Ouyang S."/>
            <person name="Liang Y."/>
            <person name="Zimin A.V."/>
            <person name="Pertea G."/>
            <person name="Qi P."/>
            <person name="Bennetzen J.L."/>
            <person name="Dai X."/>
            <person name="Dawson M.W."/>
            <person name="Muller H.G."/>
            <person name="Kugler K."/>
            <person name="Rivarola-Duarte L."/>
            <person name="Spannagl M."/>
            <person name="Mayer K.F.X."/>
            <person name="Lu F.H."/>
            <person name="Bevan M.W."/>
            <person name="Leroy P."/>
            <person name="Li P."/>
            <person name="You F.M."/>
            <person name="Sun Q."/>
            <person name="Liu Z."/>
            <person name="Lyons E."/>
            <person name="Wicker T."/>
            <person name="Salzberg S.L."/>
            <person name="Devos K.M."/>
            <person name="Dvorak J."/>
        </authorList>
    </citation>
    <scope>NUCLEOTIDE SEQUENCE [LARGE SCALE GENOMIC DNA]</scope>
    <source>
        <strain evidence="2">cv. AL8/78</strain>
    </source>
</reference>
<dbReference type="EnsemblPlants" id="AET3Gv20233700.1">
    <property type="protein sequence ID" value="AET3Gv20233700.1"/>
    <property type="gene ID" value="AET3Gv20233700"/>
</dbReference>
<feature type="region of interest" description="Disordered" evidence="1">
    <location>
        <begin position="1"/>
        <end position="40"/>
    </location>
</feature>
<organism evidence="2 3">
    <name type="scientific">Aegilops tauschii subsp. strangulata</name>
    <name type="common">Goatgrass</name>
    <dbReference type="NCBI Taxonomy" id="200361"/>
    <lineage>
        <taxon>Eukaryota</taxon>
        <taxon>Viridiplantae</taxon>
        <taxon>Streptophyta</taxon>
        <taxon>Embryophyta</taxon>
        <taxon>Tracheophyta</taxon>
        <taxon>Spermatophyta</taxon>
        <taxon>Magnoliopsida</taxon>
        <taxon>Liliopsida</taxon>
        <taxon>Poales</taxon>
        <taxon>Poaceae</taxon>
        <taxon>BOP clade</taxon>
        <taxon>Pooideae</taxon>
        <taxon>Triticodae</taxon>
        <taxon>Triticeae</taxon>
        <taxon>Triticinae</taxon>
        <taxon>Aegilops</taxon>
    </lineage>
</organism>
<reference evidence="3" key="1">
    <citation type="journal article" date="2014" name="Science">
        <title>Ancient hybridizations among the ancestral genomes of bread wheat.</title>
        <authorList>
            <consortium name="International Wheat Genome Sequencing Consortium,"/>
            <person name="Marcussen T."/>
            <person name="Sandve S.R."/>
            <person name="Heier L."/>
            <person name="Spannagl M."/>
            <person name="Pfeifer M."/>
            <person name="Jakobsen K.S."/>
            <person name="Wulff B.B."/>
            <person name="Steuernagel B."/>
            <person name="Mayer K.F."/>
            <person name="Olsen O.A."/>
        </authorList>
    </citation>
    <scope>NUCLEOTIDE SEQUENCE [LARGE SCALE GENOMIC DNA]</scope>
    <source>
        <strain evidence="3">cv. AL8/78</strain>
    </source>
</reference>
<reference evidence="2" key="5">
    <citation type="journal article" date="2021" name="G3 (Bethesda)">
        <title>Aegilops tauschii genome assembly Aet v5.0 features greater sequence contiguity and improved annotation.</title>
        <authorList>
            <person name="Wang L."/>
            <person name="Zhu T."/>
            <person name="Rodriguez J.C."/>
            <person name="Deal K.R."/>
            <person name="Dubcovsky J."/>
            <person name="McGuire P.E."/>
            <person name="Lux T."/>
            <person name="Spannagl M."/>
            <person name="Mayer K.F.X."/>
            <person name="Baldrich P."/>
            <person name="Meyers B.C."/>
            <person name="Huo N."/>
            <person name="Gu Y.Q."/>
            <person name="Zhou H."/>
            <person name="Devos K.M."/>
            <person name="Bennetzen J.L."/>
            <person name="Unver T."/>
            <person name="Budak H."/>
            <person name="Gulick P.J."/>
            <person name="Galiba G."/>
            <person name="Kalapos B."/>
            <person name="Nelson D.R."/>
            <person name="Li P."/>
            <person name="You F.M."/>
            <person name="Luo M.C."/>
            <person name="Dvorak J."/>
        </authorList>
    </citation>
    <scope>NUCLEOTIDE SEQUENCE [LARGE SCALE GENOMIC DNA]</scope>
    <source>
        <strain evidence="2">cv. AL8/78</strain>
    </source>
</reference>
<evidence type="ECO:0000313" key="3">
    <source>
        <dbReference type="Proteomes" id="UP000015105"/>
    </source>
</evidence>
<protein>
    <submittedName>
        <fullName evidence="2">Uncharacterized protein</fullName>
    </submittedName>
</protein>
<evidence type="ECO:0000313" key="2">
    <source>
        <dbReference type="EnsemblPlants" id="AET3Gv20233700.1"/>
    </source>
</evidence>
<proteinExistence type="predicted"/>
<sequence>HAAGRPSSLVGPTRTPRRRAGDRLTTMPPPSTSLKRRSAGRTLLSVCARASERASYTLSLAGAAPSRWPRWGLAFISQPSRRRSRRALGAHVGPGWQPGRLDVDGPWGRTAHCDQPLAMGAELLLYYSSRAKPSRVGRARPDAGSRTSAHARFFLDKNDFFRFCSPHDW</sequence>
<reference evidence="3" key="2">
    <citation type="journal article" date="2017" name="Nat. Plants">
        <title>The Aegilops tauschii genome reveals multiple impacts of transposons.</title>
        <authorList>
            <person name="Zhao G."/>
            <person name="Zou C."/>
            <person name="Li K."/>
            <person name="Wang K."/>
            <person name="Li T."/>
            <person name="Gao L."/>
            <person name="Zhang X."/>
            <person name="Wang H."/>
            <person name="Yang Z."/>
            <person name="Liu X."/>
            <person name="Jiang W."/>
            <person name="Mao L."/>
            <person name="Kong X."/>
            <person name="Jiao Y."/>
            <person name="Jia J."/>
        </authorList>
    </citation>
    <scope>NUCLEOTIDE SEQUENCE [LARGE SCALE GENOMIC DNA]</scope>
    <source>
        <strain evidence="3">cv. AL8/78</strain>
    </source>
</reference>
<name>A0A453E5Y4_AEGTS</name>